<dbReference type="PANTHER" id="PTHR11247:SF40">
    <property type="entry name" value="LIPID PHOSPHATE PHOSPHATASE EPSILON 1, CHLOROPLASTIC"/>
    <property type="match status" value="1"/>
</dbReference>
<reference evidence="3" key="1">
    <citation type="journal article" date="2022" name="Front. Genet.">
        <title>Chromosome-Scale Assembly of the Dendrobium nobile Genome Provides Insights Into the Molecular Mechanism of the Biosynthesis of the Medicinal Active Ingredient of Dendrobium.</title>
        <authorList>
            <person name="Xu Q."/>
            <person name="Niu S.-C."/>
            <person name="Li K.-L."/>
            <person name="Zheng P.-J."/>
            <person name="Zhang X.-J."/>
            <person name="Jia Y."/>
            <person name="Liu Y."/>
            <person name="Niu Y.-X."/>
            <person name="Yu L.-H."/>
            <person name="Chen D.-F."/>
            <person name="Zhang G.-Q."/>
        </authorList>
    </citation>
    <scope>NUCLEOTIDE SEQUENCE</scope>
    <source>
        <tissue evidence="3">Leaf</tissue>
    </source>
</reference>
<keyword evidence="2" id="KW-0812">Transmembrane</keyword>
<evidence type="ECO:0000313" key="3">
    <source>
        <dbReference type="EMBL" id="KAI0523970.1"/>
    </source>
</evidence>
<feature type="transmembrane region" description="Helical" evidence="2">
    <location>
        <begin position="186"/>
        <end position="202"/>
    </location>
</feature>
<name>A0A8T3C0Y4_DENNO</name>
<evidence type="ECO:0008006" key="5">
    <source>
        <dbReference type="Google" id="ProtNLM"/>
    </source>
</evidence>
<dbReference type="GO" id="GO:0047874">
    <property type="term" value="F:dolichyldiphosphatase activity"/>
    <property type="evidence" value="ECO:0007669"/>
    <property type="project" value="TreeGrafter"/>
</dbReference>
<evidence type="ECO:0000256" key="1">
    <source>
        <dbReference type="ARBA" id="ARBA00022801"/>
    </source>
</evidence>
<feature type="transmembrane region" description="Helical" evidence="2">
    <location>
        <begin position="95"/>
        <end position="115"/>
    </location>
</feature>
<feature type="transmembrane region" description="Helical" evidence="2">
    <location>
        <begin position="121"/>
        <end position="142"/>
    </location>
</feature>
<keyword evidence="2" id="KW-0472">Membrane</keyword>
<dbReference type="OrthoDB" id="302705at2759"/>
<feature type="transmembrane region" description="Helical" evidence="2">
    <location>
        <begin position="244"/>
        <end position="266"/>
    </location>
</feature>
<comment type="caution">
    <text evidence="3">The sequence shown here is derived from an EMBL/GenBank/DDBJ whole genome shotgun (WGS) entry which is preliminary data.</text>
</comment>
<dbReference type="InterPro" id="IPR036938">
    <property type="entry name" value="PAP2/HPO_sf"/>
</dbReference>
<dbReference type="SUPFAM" id="SSF48317">
    <property type="entry name" value="Acid phosphatase/Vanadium-dependent haloperoxidase"/>
    <property type="match status" value="1"/>
</dbReference>
<organism evidence="3 4">
    <name type="scientific">Dendrobium nobile</name>
    <name type="common">Orchid</name>
    <dbReference type="NCBI Taxonomy" id="94219"/>
    <lineage>
        <taxon>Eukaryota</taxon>
        <taxon>Viridiplantae</taxon>
        <taxon>Streptophyta</taxon>
        <taxon>Embryophyta</taxon>
        <taxon>Tracheophyta</taxon>
        <taxon>Spermatophyta</taxon>
        <taxon>Magnoliopsida</taxon>
        <taxon>Liliopsida</taxon>
        <taxon>Asparagales</taxon>
        <taxon>Orchidaceae</taxon>
        <taxon>Epidendroideae</taxon>
        <taxon>Malaxideae</taxon>
        <taxon>Dendrobiinae</taxon>
        <taxon>Dendrobium</taxon>
    </lineage>
</organism>
<dbReference type="GO" id="GO:0006487">
    <property type="term" value="P:protein N-linked glycosylation"/>
    <property type="evidence" value="ECO:0007669"/>
    <property type="project" value="TreeGrafter"/>
</dbReference>
<keyword evidence="2" id="KW-1133">Transmembrane helix</keyword>
<accession>A0A8T3C0Y4</accession>
<dbReference type="GO" id="GO:0005789">
    <property type="term" value="C:endoplasmic reticulum membrane"/>
    <property type="evidence" value="ECO:0007669"/>
    <property type="project" value="TreeGrafter"/>
</dbReference>
<dbReference type="Proteomes" id="UP000829196">
    <property type="component" value="Unassembled WGS sequence"/>
</dbReference>
<dbReference type="GO" id="GO:0008610">
    <property type="term" value="P:lipid biosynthetic process"/>
    <property type="evidence" value="ECO:0007669"/>
    <property type="project" value="TreeGrafter"/>
</dbReference>
<dbReference type="PANTHER" id="PTHR11247">
    <property type="entry name" value="PALMITOYL-PROTEIN THIOESTERASE/DOLICHYLDIPHOSPHATASE 1"/>
    <property type="match status" value="1"/>
</dbReference>
<feature type="transmembrane region" description="Helical" evidence="2">
    <location>
        <begin position="214"/>
        <end position="232"/>
    </location>
</feature>
<gene>
    <name evidence="3" type="ORF">KFK09_003334</name>
</gene>
<sequence>MSSYLYLKKLSLRLSASDPYSCPRNNAAPASKGPIFICGLSCRNCLLGKLRHSNYRKKKKKVELAIFDSFHSGGVVGEDEDDLKFANRRMERLEAALNGMSKWLVAGLFAVAIVWKHDAVTIWAANGTLVNSLLSAALKKILNQERPSALRSDPGMPSSHAQSIFYAVIFAIHSVMEWMGVNASSVLVGASIFICGAYLSWLRVSQQLHTLDQVFVGATLGSACSISWLWIWHLFVLQAFNSSITVRAILLLGAATYYVTLLLYAIRHWLLIN</sequence>
<proteinExistence type="predicted"/>
<keyword evidence="4" id="KW-1185">Reference proteome</keyword>
<dbReference type="EMBL" id="JAGYWB010000004">
    <property type="protein sequence ID" value="KAI0523970.1"/>
    <property type="molecule type" value="Genomic_DNA"/>
</dbReference>
<evidence type="ECO:0000256" key="2">
    <source>
        <dbReference type="SAM" id="Phobius"/>
    </source>
</evidence>
<protein>
    <recommendedName>
        <fullName evidence="5">Phosphatidic acid phosphatase type 2/haloperoxidase domain-containing protein</fullName>
    </recommendedName>
</protein>
<evidence type="ECO:0000313" key="4">
    <source>
        <dbReference type="Proteomes" id="UP000829196"/>
    </source>
</evidence>
<dbReference type="AlphaFoldDB" id="A0A8T3C0Y4"/>
<dbReference type="Gene3D" id="1.20.144.10">
    <property type="entry name" value="Phosphatidic acid phosphatase type 2/haloperoxidase"/>
    <property type="match status" value="1"/>
</dbReference>
<keyword evidence="1" id="KW-0378">Hydrolase</keyword>